<comment type="similarity">
    <text evidence="1">Belongs to the AB hydrolase superfamily. AB hydrolase 4 family.</text>
</comment>
<dbReference type="SUPFAM" id="SSF53474">
    <property type="entry name" value="alpha/beta-Hydrolases"/>
    <property type="match status" value="1"/>
</dbReference>
<dbReference type="InterPro" id="IPR050960">
    <property type="entry name" value="AB_hydrolase_4_sf"/>
</dbReference>
<accession>A0A3S3PT52</accession>
<dbReference type="InterPro" id="IPR000073">
    <property type="entry name" value="AB_hydrolase_1"/>
</dbReference>
<gene>
    <name evidence="4" type="ORF">CKAN_00053500</name>
</gene>
<evidence type="ECO:0000256" key="2">
    <source>
        <dbReference type="SAM" id="Phobius"/>
    </source>
</evidence>
<sequence length="592" mass="65912">MSNFSNSEEMGFPNSHPNAAVSVSDLLLQAALMIPVSSYVLGILVLLLVFLYNFFEMHFVEHLVRGLRGDAVSLICDPRSEIFHSVVSKCSILRGRYLPTLWLASPHFQTAFLSLLDWAPPVEYKRQVFHLPDGGNLALDWLVASDDEMPSIIAECADAKVSGGGASLSKDDATPIVVVIPGLTSDSAAVYVKHLAYGIAKRGWNVVVSNHRGLGGVSITSDIFYNAGWTEDLRRVVNYLHQERPMAPLFAVGTSIGANVLVKYLGEDGDNTPVAGAASICSPWDLLICDRFIHRRLVQRLYNRVLANGLQGYAELHEPIYSRLADWEGIKKSRSVRDFDQHATCVVGKFETPDTYYRYSSSASFVRNVTVPLLCISALDDPLCTKEAIPYDECRSNKNVVLATVRHGGHLAFFEGITAGRLWWACAVEEFLSVLQSSPFMHTQKKTGCSGLHSSIDKGPYVNVTEDGMVMALADNQTDEQDVVDLSIDHITPNDETENPIQYTDQSNHKIEANVESLHETAVSPEQKSVSNWDIKDLHDITAPVKRCMHHLSRQNRRSIWLLAYIAIVTSWPLVGSALFYFFKRKPSWLRR</sequence>
<proteinExistence type="inferred from homology"/>
<dbReference type="GO" id="GO:0034338">
    <property type="term" value="F:short-chain carboxylesterase activity"/>
    <property type="evidence" value="ECO:0007669"/>
    <property type="project" value="TreeGrafter"/>
</dbReference>
<dbReference type="PANTHER" id="PTHR10794:SF63">
    <property type="entry name" value="ALPHA_BETA HYDROLASE 1, ISOFORM A"/>
    <property type="match status" value="1"/>
</dbReference>
<dbReference type="Pfam" id="PF00561">
    <property type="entry name" value="Abhydrolase_1"/>
    <property type="match status" value="1"/>
</dbReference>
<dbReference type="Gene3D" id="3.40.50.1820">
    <property type="entry name" value="alpha/beta hydrolase"/>
    <property type="match status" value="1"/>
</dbReference>
<dbReference type="EMBL" id="QPKB01000001">
    <property type="protein sequence ID" value="RWR72321.1"/>
    <property type="molecule type" value="Genomic_DNA"/>
</dbReference>
<feature type="domain" description="AB hydrolase-1" evidence="3">
    <location>
        <begin position="175"/>
        <end position="416"/>
    </location>
</feature>
<reference evidence="4 5" key="1">
    <citation type="journal article" date="2019" name="Nat. Plants">
        <title>Stout camphor tree genome fills gaps in understanding of flowering plant genome evolution.</title>
        <authorList>
            <person name="Chaw S.M."/>
            <person name="Liu Y.C."/>
            <person name="Wu Y.W."/>
            <person name="Wang H.Y."/>
            <person name="Lin C.I."/>
            <person name="Wu C.S."/>
            <person name="Ke H.M."/>
            <person name="Chang L.Y."/>
            <person name="Hsu C.Y."/>
            <person name="Yang H.T."/>
            <person name="Sudianto E."/>
            <person name="Hsu M.H."/>
            <person name="Wu K.P."/>
            <person name="Wang L.N."/>
            <person name="Leebens-Mack J.H."/>
            <person name="Tsai I.J."/>
        </authorList>
    </citation>
    <scope>NUCLEOTIDE SEQUENCE [LARGE SCALE GENOMIC DNA]</scope>
    <source>
        <strain evidence="5">cv. Chaw 1501</strain>
        <tissue evidence="4">Young leaves</tissue>
    </source>
</reference>
<keyword evidence="2" id="KW-0812">Transmembrane</keyword>
<evidence type="ECO:0000313" key="5">
    <source>
        <dbReference type="Proteomes" id="UP000283530"/>
    </source>
</evidence>
<dbReference type="InterPro" id="IPR029058">
    <property type="entry name" value="AB_hydrolase_fold"/>
</dbReference>
<dbReference type="OrthoDB" id="247542at2759"/>
<name>A0A3S3PT52_9MAGN</name>
<feature type="transmembrane region" description="Helical" evidence="2">
    <location>
        <begin position="560"/>
        <end position="583"/>
    </location>
</feature>
<evidence type="ECO:0000313" key="4">
    <source>
        <dbReference type="EMBL" id="RWR72321.1"/>
    </source>
</evidence>
<dbReference type="Proteomes" id="UP000283530">
    <property type="component" value="Unassembled WGS sequence"/>
</dbReference>
<keyword evidence="5" id="KW-1185">Reference proteome</keyword>
<dbReference type="GO" id="GO:0047372">
    <property type="term" value="F:monoacylglycerol lipase activity"/>
    <property type="evidence" value="ECO:0007669"/>
    <property type="project" value="TreeGrafter"/>
</dbReference>
<dbReference type="STRING" id="337451.A0A3S3PT52"/>
<evidence type="ECO:0000259" key="3">
    <source>
        <dbReference type="Pfam" id="PF00561"/>
    </source>
</evidence>
<dbReference type="AlphaFoldDB" id="A0A3S3PT52"/>
<feature type="transmembrane region" description="Helical" evidence="2">
    <location>
        <begin position="32"/>
        <end position="55"/>
    </location>
</feature>
<evidence type="ECO:0000256" key="1">
    <source>
        <dbReference type="ARBA" id="ARBA00010884"/>
    </source>
</evidence>
<keyword evidence="2" id="KW-1133">Transmembrane helix</keyword>
<comment type="caution">
    <text evidence="4">The sequence shown here is derived from an EMBL/GenBank/DDBJ whole genome shotgun (WGS) entry which is preliminary data.</text>
</comment>
<protein>
    <submittedName>
        <fullName evidence="4">Embryogenesis-associated protein EMB8</fullName>
    </submittedName>
</protein>
<keyword evidence="2" id="KW-0472">Membrane</keyword>
<dbReference type="PANTHER" id="PTHR10794">
    <property type="entry name" value="ABHYDROLASE DOMAIN-CONTAINING PROTEIN"/>
    <property type="match status" value="1"/>
</dbReference>
<organism evidence="4 5">
    <name type="scientific">Cinnamomum micranthum f. kanehirae</name>
    <dbReference type="NCBI Taxonomy" id="337451"/>
    <lineage>
        <taxon>Eukaryota</taxon>
        <taxon>Viridiplantae</taxon>
        <taxon>Streptophyta</taxon>
        <taxon>Embryophyta</taxon>
        <taxon>Tracheophyta</taxon>
        <taxon>Spermatophyta</taxon>
        <taxon>Magnoliopsida</taxon>
        <taxon>Magnoliidae</taxon>
        <taxon>Laurales</taxon>
        <taxon>Lauraceae</taxon>
        <taxon>Cinnamomum</taxon>
    </lineage>
</organism>
<dbReference type="FunFam" id="3.40.50.1820:FF:000071">
    <property type="entry name" value="Embryogenesis-associated protein EMB8"/>
    <property type="match status" value="1"/>
</dbReference>